<accession>A0A6J8BYY7</accession>
<dbReference type="Proteomes" id="UP000507470">
    <property type="component" value="Unassembled WGS sequence"/>
</dbReference>
<evidence type="ECO:0000313" key="2">
    <source>
        <dbReference type="Proteomes" id="UP000507470"/>
    </source>
</evidence>
<dbReference type="OrthoDB" id="10481629at2759"/>
<protein>
    <recommendedName>
        <fullName evidence="3">Mab-21-like nucleotidyltransferase domain-containing protein</fullName>
    </recommendedName>
</protein>
<keyword evidence="2" id="KW-1185">Reference proteome</keyword>
<evidence type="ECO:0008006" key="3">
    <source>
        <dbReference type="Google" id="ProtNLM"/>
    </source>
</evidence>
<reference evidence="1 2" key="1">
    <citation type="submission" date="2020-06" db="EMBL/GenBank/DDBJ databases">
        <authorList>
            <person name="Li R."/>
            <person name="Bekaert M."/>
        </authorList>
    </citation>
    <scope>NUCLEOTIDE SEQUENCE [LARGE SCALE GENOMIC DNA]</scope>
    <source>
        <strain evidence="2">wild</strain>
    </source>
</reference>
<organism evidence="1 2">
    <name type="scientific">Mytilus coruscus</name>
    <name type="common">Sea mussel</name>
    <dbReference type="NCBI Taxonomy" id="42192"/>
    <lineage>
        <taxon>Eukaryota</taxon>
        <taxon>Metazoa</taxon>
        <taxon>Spiralia</taxon>
        <taxon>Lophotrochozoa</taxon>
        <taxon>Mollusca</taxon>
        <taxon>Bivalvia</taxon>
        <taxon>Autobranchia</taxon>
        <taxon>Pteriomorphia</taxon>
        <taxon>Mytilida</taxon>
        <taxon>Mytiloidea</taxon>
        <taxon>Mytilidae</taxon>
        <taxon>Mytilinae</taxon>
        <taxon>Mytilus</taxon>
    </lineage>
</organism>
<proteinExistence type="predicted"/>
<dbReference type="AlphaFoldDB" id="A0A6J8BYY7"/>
<name>A0A6J8BYY7_MYTCO</name>
<evidence type="ECO:0000313" key="1">
    <source>
        <dbReference type="EMBL" id="CAC5387557.1"/>
    </source>
</evidence>
<sequence length="403" mass="46673">MNDQLCYIFFKYVHTWALQNDDNIKFIMFRIFCSYYMKFITELETRNASLALYQYLCHNIVGTEDHVKQIRLMNTVKDNLSHSNISAKITSGSFGEGLQMRGSDLDIMVISNDMEVLACEDPHIVFNLNKTYFATDQGETQPGFIRLRVVRSNCHDIRKFCEQRGRYFYFSSTAFKQALSTYSLPIIHGPCVSDKTGFYDFAIAVHAQSWTEPALKWLTRSNNGWPGNDVKQTIVQDGVLFVPNSLSKCTSEKMQPLKKLTHKHYELLNLNLFRKMDIVQLWKVFLVDHVVSIANSTLIPIELQIEVNSEIGRIPPVVYAHFLCFLCHYHLNNTRKCRESLQDLKLTVDEKYVMVDLIDEVLSYSILGKSFQLIGDIESANWAYLQSKELKIVISRDLSRVRH</sequence>
<dbReference type="EMBL" id="CACVKT020004015">
    <property type="protein sequence ID" value="CAC5387557.1"/>
    <property type="molecule type" value="Genomic_DNA"/>
</dbReference>
<gene>
    <name evidence="1" type="ORF">MCOR_22868</name>
</gene>